<dbReference type="Pfam" id="PF21082">
    <property type="entry name" value="MS_channel_3rd"/>
    <property type="match status" value="1"/>
</dbReference>
<keyword evidence="6 7" id="KW-0472">Membrane</keyword>
<protein>
    <submittedName>
        <fullName evidence="10">MscS Mechanosensitive ion channel</fullName>
    </submittedName>
</protein>
<reference evidence="10 11" key="1">
    <citation type="journal article" date="2009" name="Appl. Environ. Microbiol.">
        <title>Community genomic and proteomic analyses of chemoautotrophic iron-oxidizing "Leptospirillum rubarum" (Group II) and "Leptospirillum ferrodiazotrophum" (Group III) bacteria in acid mine drainage biofilms.</title>
        <authorList>
            <person name="Goltsman D.S."/>
            <person name="Denef V.J."/>
            <person name="Singer S.W."/>
            <person name="VerBerkmoes N.C."/>
            <person name="Lefsrud M."/>
            <person name="Mueller R.S."/>
            <person name="Dick G.J."/>
            <person name="Sun C.L."/>
            <person name="Wheeler K.E."/>
            <person name="Zemla A."/>
            <person name="Baker B.J."/>
            <person name="Hauser L."/>
            <person name="Land M."/>
            <person name="Shah M.B."/>
            <person name="Thelen M.P."/>
            <person name="Hettich R.L."/>
            <person name="Banfield J.F."/>
        </authorList>
    </citation>
    <scope>NUCLEOTIDE SEQUENCE [LARGE SCALE GENOMIC DNA]</scope>
</reference>
<dbReference type="AlphaFoldDB" id="C6HVG0"/>
<sequence>MHYISNHTESRRFIWDVTVFHLGKTPVTLAGIIDFAIIILFGFIFRSLIHKALRSRVQSQSSPQTRHLMGLLSTLASNLVLGLAVIIALDNLGVRLSFLGGALGVLGIGFGIGLQTLAGNMIGLIVILLEKSIQVDDLIEVDGVLGTVVEIKARSTTIMSRDNIAIIIPNSHLIANKVINWSHRDRKTRMHLKVGIGMDAARLDHAVVLLKEIASSHPEVLRNPPPDVWFSEFGPSSFNLEVIYWIEDGTRRHNVLSDLNFAIARRFAQEKIELPYPHTVVLLPEKPEGASADLAVGPKTDA</sequence>
<dbReference type="InterPro" id="IPR006685">
    <property type="entry name" value="MscS_channel_2nd"/>
</dbReference>
<evidence type="ECO:0000256" key="6">
    <source>
        <dbReference type="ARBA" id="ARBA00023136"/>
    </source>
</evidence>
<name>C6HVG0_9BACT</name>
<feature type="transmembrane region" description="Helical" evidence="7">
    <location>
        <begin position="27"/>
        <end position="48"/>
    </location>
</feature>
<dbReference type="InterPro" id="IPR011066">
    <property type="entry name" value="MscS_channel_C_sf"/>
</dbReference>
<evidence type="ECO:0000256" key="7">
    <source>
        <dbReference type="SAM" id="Phobius"/>
    </source>
</evidence>
<dbReference type="PROSITE" id="PS01246">
    <property type="entry name" value="UPF0003"/>
    <property type="match status" value="1"/>
</dbReference>
<dbReference type="GO" id="GO:0008381">
    <property type="term" value="F:mechanosensitive monoatomic ion channel activity"/>
    <property type="evidence" value="ECO:0007669"/>
    <property type="project" value="UniProtKB-ARBA"/>
</dbReference>
<keyword evidence="3" id="KW-1003">Cell membrane</keyword>
<accession>C6HVG0</accession>
<dbReference type="EMBL" id="GG693863">
    <property type="protein sequence ID" value="EES53378.1"/>
    <property type="molecule type" value="Genomic_DNA"/>
</dbReference>
<evidence type="ECO:0000259" key="9">
    <source>
        <dbReference type="Pfam" id="PF21082"/>
    </source>
</evidence>
<dbReference type="PANTHER" id="PTHR30347">
    <property type="entry name" value="POTASSIUM CHANNEL RELATED"/>
    <property type="match status" value="1"/>
</dbReference>
<feature type="transmembrane region" description="Helical" evidence="7">
    <location>
        <begin position="68"/>
        <end position="89"/>
    </location>
</feature>
<dbReference type="SUPFAM" id="SSF82861">
    <property type="entry name" value="Mechanosensitive channel protein MscS (YggB), transmembrane region"/>
    <property type="match status" value="1"/>
</dbReference>
<feature type="domain" description="Mechanosensitive ion channel MscS" evidence="8">
    <location>
        <begin position="117"/>
        <end position="183"/>
    </location>
</feature>
<dbReference type="Pfam" id="PF00924">
    <property type="entry name" value="MS_channel_2nd"/>
    <property type="match status" value="1"/>
</dbReference>
<evidence type="ECO:0000313" key="10">
    <source>
        <dbReference type="EMBL" id="EES53378.1"/>
    </source>
</evidence>
<dbReference type="SUPFAM" id="SSF82689">
    <property type="entry name" value="Mechanosensitive channel protein MscS (YggB), C-terminal domain"/>
    <property type="match status" value="1"/>
</dbReference>
<dbReference type="PANTHER" id="PTHR30347:SF1">
    <property type="entry name" value="MECHANOSENSITIVE CHANNEL MSCK"/>
    <property type="match status" value="1"/>
</dbReference>
<dbReference type="SUPFAM" id="SSF50182">
    <property type="entry name" value="Sm-like ribonucleoproteins"/>
    <property type="match status" value="1"/>
</dbReference>
<evidence type="ECO:0000259" key="8">
    <source>
        <dbReference type="Pfam" id="PF00924"/>
    </source>
</evidence>
<dbReference type="Gene3D" id="1.10.287.1260">
    <property type="match status" value="1"/>
</dbReference>
<keyword evidence="5 7" id="KW-1133">Transmembrane helix</keyword>
<feature type="transmembrane region" description="Helical" evidence="7">
    <location>
        <begin position="101"/>
        <end position="129"/>
    </location>
</feature>
<proteinExistence type="inferred from homology"/>
<evidence type="ECO:0000256" key="5">
    <source>
        <dbReference type="ARBA" id="ARBA00022989"/>
    </source>
</evidence>
<comment type="similarity">
    <text evidence="2">Belongs to the MscS (TC 1.A.23) family.</text>
</comment>
<evidence type="ECO:0000256" key="3">
    <source>
        <dbReference type="ARBA" id="ARBA00022475"/>
    </source>
</evidence>
<dbReference type="Proteomes" id="UP000009374">
    <property type="component" value="Unassembled WGS sequence"/>
</dbReference>
<feature type="domain" description="Mechanosensitive ion channel MscS C-terminal" evidence="9">
    <location>
        <begin position="194"/>
        <end position="274"/>
    </location>
</feature>
<keyword evidence="4 7" id="KW-0812">Transmembrane</keyword>
<dbReference type="Gene3D" id="3.30.70.100">
    <property type="match status" value="1"/>
</dbReference>
<dbReference type="InterPro" id="IPR010920">
    <property type="entry name" value="LSM_dom_sf"/>
</dbReference>
<evidence type="ECO:0000313" key="11">
    <source>
        <dbReference type="Proteomes" id="UP000009374"/>
    </source>
</evidence>
<evidence type="ECO:0000256" key="2">
    <source>
        <dbReference type="ARBA" id="ARBA00008017"/>
    </source>
</evidence>
<dbReference type="GO" id="GO:0005886">
    <property type="term" value="C:plasma membrane"/>
    <property type="evidence" value="ECO:0007669"/>
    <property type="project" value="UniProtKB-SubCell"/>
</dbReference>
<evidence type="ECO:0000256" key="4">
    <source>
        <dbReference type="ARBA" id="ARBA00022692"/>
    </source>
</evidence>
<organism evidence="10 11">
    <name type="scientific">Leptospirillum ferrodiazotrophum</name>
    <dbReference type="NCBI Taxonomy" id="412449"/>
    <lineage>
        <taxon>Bacteria</taxon>
        <taxon>Pseudomonadati</taxon>
        <taxon>Nitrospirota</taxon>
        <taxon>Nitrospiria</taxon>
        <taxon>Nitrospirales</taxon>
        <taxon>Nitrospiraceae</taxon>
        <taxon>Leptospirillum</taxon>
    </lineage>
</organism>
<dbReference type="InterPro" id="IPR023408">
    <property type="entry name" value="MscS_beta-dom_sf"/>
</dbReference>
<dbReference type="InterPro" id="IPR052702">
    <property type="entry name" value="MscS-like_channel"/>
</dbReference>
<dbReference type="InterPro" id="IPR006686">
    <property type="entry name" value="MscS_channel_CS"/>
</dbReference>
<dbReference type="InterPro" id="IPR049278">
    <property type="entry name" value="MS_channel_C"/>
</dbReference>
<keyword evidence="11" id="KW-1185">Reference proteome</keyword>
<comment type="subcellular location">
    <subcellularLocation>
        <location evidence="1">Cell membrane</location>
        <topology evidence="1">Multi-pass membrane protein</topology>
    </subcellularLocation>
</comment>
<evidence type="ECO:0000256" key="1">
    <source>
        <dbReference type="ARBA" id="ARBA00004651"/>
    </source>
</evidence>
<dbReference type="InterPro" id="IPR011014">
    <property type="entry name" value="MscS_channel_TM-2"/>
</dbReference>
<dbReference type="Gene3D" id="2.30.30.60">
    <property type="match status" value="1"/>
</dbReference>
<gene>
    <name evidence="10" type="ORF">UBAL3_79160005</name>
</gene>